<evidence type="ECO:0000313" key="5">
    <source>
        <dbReference type="Proteomes" id="UP000638353"/>
    </source>
</evidence>
<evidence type="ECO:0000259" key="2">
    <source>
        <dbReference type="Pfam" id="PF10647"/>
    </source>
</evidence>
<accession>A0A918WYH8</accession>
<organism evidence="4 5">
    <name type="scientific">Streptomyces finlayi</name>
    <dbReference type="NCBI Taxonomy" id="67296"/>
    <lineage>
        <taxon>Bacteria</taxon>
        <taxon>Bacillati</taxon>
        <taxon>Actinomycetota</taxon>
        <taxon>Actinomycetes</taxon>
        <taxon>Kitasatosporales</taxon>
        <taxon>Streptomycetaceae</taxon>
        <taxon>Streptomyces</taxon>
    </lineage>
</organism>
<reference evidence="4" key="1">
    <citation type="journal article" date="2014" name="Int. J. Syst. Evol. Microbiol.">
        <title>Complete genome sequence of Corynebacterium casei LMG S-19264T (=DSM 44701T), isolated from a smear-ripened cheese.</title>
        <authorList>
            <consortium name="US DOE Joint Genome Institute (JGI-PGF)"/>
            <person name="Walter F."/>
            <person name="Albersmeier A."/>
            <person name="Kalinowski J."/>
            <person name="Ruckert C."/>
        </authorList>
    </citation>
    <scope>NUCLEOTIDE SEQUENCE</scope>
    <source>
        <strain evidence="4">JCM 4637</strain>
    </source>
</reference>
<feature type="domain" description="GerMN" evidence="1">
    <location>
        <begin position="210"/>
        <end position="326"/>
    </location>
</feature>
<evidence type="ECO:0000313" key="4">
    <source>
        <dbReference type="EMBL" id="GHC96212.1"/>
    </source>
</evidence>
<dbReference type="AlphaFoldDB" id="A0A918WYH8"/>
<keyword evidence="4" id="KW-0449">Lipoprotein</keyword>
<feature type="domain" description="Lipoprotein LpqB C-terminal" evidence="2">
    <location>
        <begin position="374"/>
        <end position="636"/>
    </location>
</feature>
<dbReference type="EMBL" id="BMVC01000006">
    <property type="protein sequence ID" value="GHC96212.1"/>
    <property type="molecule type" value="Genomic_DNA"/>
</dbReference>
<dbReference type="Pfam" id="PF10647">
    <property type="entry name" value="Gmad1"/>
    <property type="match status" value="1"/>
</dbReference>
<dbReference type="InterPro" id="IPR059026">
    <property type="entry name" value="LpqB_N"/>
</dbReference>
<dbReference type="SUPFAM" id="SSF63829">
    <property type="entry name" value="Calcium-dependent phosphotriesterase"/>
    <property type="match status" value="1"/>
</dbReference>
<evidence type="ECO:0000259" key="1">
    <source>
        <dbReference type="Pfam" id="PF10646"/>
    </source>
</evidence>
<proteinExistence type="predicted"/>
<evidence type="ECO:0000259" key="3">
    <source>
        <dbReference type="Pfam" id="PF25976"/>
    </source>
</evidence>
<name>A0A918WYH8_9ACTN</name>
<protein>
    <submittedName>
        <fullName evidence="4">Lipoprotein LpqB</fullName>
    </submittedName>
</protein>
<comment type="caution">
    <text evidence="4">The sequence shown here is derived from an EMBL/GenBank/DDBJ whole genome shotgun (WGS) entry which is preliminary data.</text>
</comment>
<reference evidence="4" key="2">
    <citation type="submission" date="2020-09" db="EMBL/GenBank/DDBJ databases">
        <authorList>
            <person name="Sun Q."/>
            <person name="Ohkuma M."/>
        </authorList>
    </citation>
    <scope>NUCLEOTIDE SEQUENCE</scope>
    <source>
        <strain evidence="4">JCM 4637</strain>
    </source>
</reference>
<dbReference type="InterPro" id="IPR018910">
    <property type="entry name" value="LpqB_C"/>
</dbReference>
<feature type="domain" description="Lipoprotein LpqB N-terminal" evidence="3">
    <location>
        <begin position="70"/>
        <end position="200"/>
    </location>
</feature>
<dbReference type="RefSeq" id="WP_229897932.1">
    <property type="nucleotide sequence ID" value="NZ_BMVC01000006.1"/>
</dbReference>
<dbReference type="Pfam" id="PF25976">
    <property type="entry name" value="LpqB_N"/>
    <property type="match status" value="1"/>
</dbReference>
<dbReference type="Pfam" id="PF10646">
    <property type="entry name" value="Germane"/>
    <property type="match status" value="1"/>
</dbReference>
<gene>
    <name evidence="4" type="primary">lpqB</name>
    <name evidence="4" type="ORF">GCM10010334_36430</name>
</gene>
<dbReference type="InterPro" id="IPR019606">
    <property type="entry name" value="GerMN"/>
</dbReference>
<sequence length="637" mass="68037">MGVEGHSRSRKRTYDSRTVRERGLRATALVTGAGLLLTAAGCGSMPDHGNVYEVKASPQVDTQVRVYSVPPRPGDRPRAIVDGFMEAMTSDDPGFDTARKYLTRSASKAWNPGSTTTILGGAVPNPAETTSGQTGGVLEFKISGERIAELDKQSAYQPQSGVYEQTLRLVKEKGPGKKDPVEWRIDTPPAGLVLGESDFQRIFRSVNKYYFASTAGESGLRPLVADPVYVRKRTDPQTRLDPVAQAVKAVMDGPSAWLSHSVRSSFPTRAGLKAGTKTLPIGDHNSLKVPLNPEMADAERKICMDMAAQILFTLQDLTSSTRIDQVEMMRPDDSSLCTLQKSNAGDYAPGGFVGPPNHEYFLNGDRHLVRILSASENALSEPVPGAIGERRTVVRSAGVSRGEKTVAAVLDSGHELSVAPIAPLASGAADAKIVYRSERGAKETLSAPSWDGMGDLWFADRDQRRPRVMRLVDGGGTPQQVSIERLDEGYVDSLRVSADGVRVALLVVGKDQRKTLKIGRVERSNGPGGPEVSIVGLRPAAPQMEDVTAMSWAGQSRLVVAGRETGGVQQMRYVRTDGSSSAEGLLPGANQVTAVAASDAEGSAVLAQTKDDGIVRLPPGANWKTLAKPGSMPVYPG</sequence>
<dbReference type="Proteomes" id="UP000638353">
    <property type="component" value="Unassembled WGS sequence"/>
</dbReference>